<proteinExistence type="predicted"/>
<dbReference type="AlphaFoldDB" id="A0A6N7LUT0"/>
<dbReference type="Proteomes" id="UP000469421">
    <property type="component" value="Unassembled WGS sequence"/>
</dbReference>
<sequence>MPFRRSVKMTLLVGVTNNSGATIKENNPVDGAAQKNPAVFWLLIVKLDCMVRLAV</sequence>
<comment type="caution">
    <text evidence="1">The sequence shown here is derived from an EMBL/GenBank/DDBJ whole genome shotgun (WGS) entry which is preliminary data.</text>
</comment>
<accession>A0A6N7LUT0</accession>
<evidence type="ECO:0000313" key="1">
    <source>
        <dbReference type="EMBL" id="MQX54197.1"/>
    </source>
</evidence>
<keyword evidence="2" id="KW-1185">Reference proteome</keyword>
<dbReference type="EMBL" id="WIRE01000001">
    <property type="protein sequence ID" value="MQX54197.1"/>
    <property type="molecule type" value="Genomic_DNA"/>
</dbReference>
<reference evidence="1 2" key="1">
    <citation type="submission" date="2019-10" db="EMBL/GenBank/DDBJ databases">
        <title>Alcanivorax sp.PA15-N-34 draft genome sequence.</title>
        <authorList>
            <person name="Liao X."/>
            <person name="Shao Z."/>
        </authorList>
    </citation>
    <scope>NUCLEOTIDE SEQUENCE [LARGE SCALE GENOMIC DNA]</scope>
    <source>
        <strain evidence="1 2">PA15-N-34</strain>
    </source>
</reference>
<organism evidence="1 2">
    <name type="scientific">Alcanivorax sediminis</name>
    <dbReference type="NCBI Taxonomy" id="2663008"/>
    <lineage>
        <taxon>Bacteria</taxon>
        <taxon>Pseudomonadati</taxon>
        <taxon>Pseudomonadota</taxon>
        <taxon>Gammaproteobacteria</taxon>
        <taxon>Oceanospirillales</taxon>
        <taxon>Alcanivoracaceae</taxon>
        <taxon>Alcanivorax</taxon>
    </lineage>
</organism>
<dbReference type="RefSeq" id="WP_153501496.1">
    <property type="nucleotide sequence ID" value="NZ_WIRE01000001.1"/>
</dbReference>
<gene>
    <name evidence="1" type="ORF">GFN93_13150</name>
</gene>
<name>A0A6N7LUT0_9GAMM</name>
<protein>
    <submittedName>
        <fullName evidence="1">Uncharacterized protein</fullName>
    </submittedName>
</protein>
<evidence type="ECO:0000313" key="2">
    <source>
        <dbReference type="Proteomes" id="UP000469421"/>
    </source>
</evidence>